<dbReference type="GO" id="GO:0008168">
    <property type="term" value="F:methyltransferase activity"/>
    <property type="evidence" value="ECO:0007669"/>
    <property type="project" value="TreeGrafter"/>
</dbReference>
<dbReference type="Pfam" id="PF08242">
    <property type="entry name" value="Methyltransf_12"/>
    <property type="match status" value="1"/>
</dbReference>
<name>A0AAN4Z5W7_9BILA</name>
<reference evidence="3" key="1">
    <citation type="submission" date="2022-10" db="EMBL/GenBank/DDBJ databases">
        <title>Genome assembly of Pristionchus species.</title>
        <authorList>
            <person name="Yoshida K."/>
            <person name="Sommer R.J."/>
        </authorList>
    </citation>
    <scope>NUCLEOTIDE SEQUENCE [LARGE SCALE GENOMIC DNA]</scope>
    <source>
        <strain evidence="3">RS5460</strain>
    </source>
</reference>
<dbReference type="PANTHER" id="PTHR43675">
    <property type="entry name" value="ARSENITE METHYLTRANSFERASE"/>
    <property type="match status" value="1"/>
</dbReference>
<evidence type="ECO:0000313" key="2">
    <source>
        <dbReference type="EMBL" id="GMR32518.1"/>
    </source>
</evidence>
<dbReference type="AlphaFoldDB" id="A0AAN4Z5W7"/>
<dbReference type="SUPFAM" id="SSF53335">
    <property type="entry name" value="S-adenosyl-L-methionine-dependent methyltransferases"/>
    <property type="match status" value="1"/>
</dbReference>
<dbReference type="CDD" id="cd02440">
    <property type="entry name" value="AdoMet_MTases"/>
    <property type="match status" value="1"/>
</dbReference>
<comment type="caution">
    <text evidence="2">The sequence shown here is derived from an EMBL/GenBank/DDBJ whole genome shotgun (WGS) entry which is preliminary data.</text>
</comment>
<organism evidence="2 3">
    <name type="scientific">Pristionchus mayeri</name>
    <dbReference type="NCBI Taxonomy" id="1317129"/>
    <lineage>
        <taxon>Eukaryota</taxon>
        <taxon>Metazoa</taxon>
        <taxon>Ecdysozoa</taxon>
        <taxon>Nematoda</taxon>
        <taxon>Chromadorea</taxon>
        <taxon>Rhabditida</taxon>
        <taxon>Rhabditina</taxon>
        <taxon>Diplogasteromorpha</taxon>
        <taxon>Diplogasteroidea</taxon>
        <taxon>Neodiplogasteridae</taxon>
        <taxon>Pristionchus</taxon>
    </lineage>
</organism>
<dbReference type="Gene3D" id="3.40.50.150">
    <property type="entry name" value="Vaccinia Virus protein VP39"/>
    <property type="match status" value="1"/>
</dbReference>
<evidence type="ECO:0000259" key="1">
    <source>
        <dbReference type="Pfam" id="PF08242"/>
    </source>
</evidence>
<evidence type="ECO:0000313" key="3">
    <source>
        <dbReference type="Proteomes" id="UP001328107"/>
    </source>
</evidence>
<accession>A0AAN4Z5W7</accession>
<gene>
    <name evidence="2" type="ORF">PMAYCL1PPCAC_02713</name>
</gene>
<dbReference type="InterPro" id="IPR029063">
    <property type="entry name" value="SAM-dependent_MTases_sf"/>
</dbReference>
<dbReference type="InterPro" id="IPR026669">
    <property type="entry name" value="Arsenite_MeTrfase-like"/>
</dbReference>
<dbReference type="PANTHER" id="PTHR43675:SF1">
    <property type="entry name" value="RIKEN CDNA 2700097O09 GENE"/>
    <property type="match status" value="1"/>
</dbReference>
<feature type="non-terminal residue" evidence="2">
    <location>
        <position position="1"/>
    </location>
</feature>
<feature type="domain" description="Methyltransferase type 12" evidence="1">
    <location>
        <begin position="163"/>
        <end position="263"/>
    </location>
</feature>
<keyword evidence="3" id="KW-1185">Reference proteome</keyword>
<protein>
    <recommendedName>
        <fullName evidence="1">Methyltransferase type 12 domain-containing protein</fullName>
    </recommendedName>
</protein>
<dbReference type="InterPro" id="IPR013217">
    <property type="entry name" value="Methyltransf_12"/>
</dbReference>
<sequence length="322" mass="36248">LRMGKTLKKAQRDFESSLQGIDPKSIPSFLQWIGDTYLDESPSKPKFIEDANLSLREMAQHIKLKVPITAVLSSEKVACPKEGHDSDCREDITVNVDCFLYEEDEVDDLVKEGKLSRSYCVDCNGRNIKPLTFISHSLSIPQLEFMFTKAVPLAKKAEGFRVVDIGSRFGSICAAANLFSRGKAHVTGIEINEDLCKLQNELISSFTLAHIDILNSDVRNQAEVISKADLIVMNNVFSFFMSDDEQVSCWSFLYSHIRPGCLLIHNPAIDITTSHLQMPFDVKKWLKRKNIRSLAADFCGSDEELFEDITTLDLYEVLPLSS</sequence>
<dbReference type="EMBL" id="BTRK01000001">
    <property type="protein sequence ID" value="GMR32518.1"/>
    <property type="molecule type" value="Genomic_DNA"/>
</dbReference>
<proteinExistence type="predicted"/>
<dbReference type="Proteomes" id="UP001328107">
    <property type="component" value="Unassembled WGS sequence"/>
</dbReference>